<evidence type="ECO:0008006" key="4">
    <source>
        <dbReference type="Google" id="ProtNLM"/>
    </source>
</evidence>
<dbReference type="Proteomes" id="UP000182284">
    <property type="component" value="Unassembled WGS sequence"/>
</dbReference>
<organism evidence="2 3">
    <name type="scientific">Celeribacter baekdonensis</name>
    <dbReference type="NCBI Taxonomy" id="875171"/>
    <lineage>
        <taxon>Bacteria</taxon>
        <taxon>Pseudomonadati</taxon>
        <taxon>Pseudomonadota</taxon>
        <taxon>Alphaproteobacteria</taxon>
        <taxon>Rhodobacterales</taxon>
        <taxon>Roseobacteraceae</taxon>
        <taxon>Celeribacter</taxon>
    </lineage>
</organism>
<dbReference type="RefSeq" id="WP_342707844.1">
    <property type="nucleotide sequence ID" value="NZ_FNBL01000003.1"/>
</dbReference>
<accession>A0A1G7JA44</accession>
<evidence type="ECO:0000256" key="1">
    <source>
        <dbReference type="SAM" id="SignalP"/>
    </source>
</evidence>
<feature type="non-terminal residue" evidence="2">
    <location>
        <position position="123"/>
    </location>
</feature>
<feature type="chain" id="PRO_5010332379" description="Lipoprotein" evidence="1">
    <location>
        <begin position="25"/>
        <end position="123"/>
    </location>
</feature>
<dbReference type="EMBL" id="FNBL01000003">
    <property type="protein sequence ID" value="SDF21753.1"/>
    <property type="molecule type" value="Genomic_DNA"/>
</dbReference>
<gene>
    <name evidence="2" type="ORF">SAMN04488117_1031</name>
</gene>
<evidence type="ECO:0000313" key="3">
    <source>
        <dbReference type="Proteomes" id="UP000182284"/>
    </source>
</evidence>
<keyword evidence="1" id="KW-0732">Signal</keyword>
<dbReference type="AlphaFoldDB" id="A0A1G7JA44"/>
<name>A0A1G7JA44_9RHOB</name>
<evidence type="ECO:0000313" key="2">
    <source>
        <dbReference type="EMBL" id="SDF21753.1"/>
    </source>
</evidence>
<dbReference type="PROSITE" id="PS51257">
    <property type="entry name" value="PROKAR_LIPOPROTEIN"/>
    <property type="match status" value="1"/>
</dbReference>
<protein>
    <recommendedName>
        <fullName evidence="4">Lipoprotein</fullName>
    </recommendedName>
</protein>
<feature type="signal peptide" evidence="1">
    <location>
        <begin position="1"/>
        <end position="24"/>
    </location>
</feature>
<proteinExistence type="predicted"/>
<sequence length="123" mass="13091">MKLLSLAALIGAFGCFTLPAPATAQQSCGQRDQVLERLGTQYGESRQSIGLAPNNGVVELFASTETGTWTLLMTQPNGVSCLIASGQAFEMTSVGGSRIASVFWQFLRLFSSVPSSVRPVYVL</sequence>
<reference evidence="2 3" key="1">
    <citation type="submission" date="2016-10" db="EMBL/GenBank/DDBJ databases">
        <authorList>
            <person name="de Groot N.N."/>
        </authorList>
    </citation>
    <scope>NUCLEOTIDE SEQUENCE [LARGE SCALE GENOMIC DNA]</scope>
    <source>
        <strain evidence="2 3">DSM 27375</strain>
    </source>
</reference>